<proteinExistence type="predicted"/>
<dbReference type="Proteomes" id="UP000004061">
    <property type="component" value="Unassembled WGS sequence"/>
</dbReference>
<feature type="region of interest" description="Disordered" evidence="1">
    <location>
        <begin position="173"/>
        <end position="200"/>
    </location>
</feature>
<feature type="compositionally biased region" description="Polar residues" evidence="1">
    <location>
        <begin position="174"/>
        <end position="198"/>
    </location>
</feature>
<dbReference type="Pfam" id="PF11741">
    <property type="entry name" value="AMIN"/>
    <property type="match status" value="1"/>
</dbReference>
<gene>
    <name evidence="3" type="ORF">AmaxDRAFT_4196</name>
</gene>
<protein>
    <recommendedName>
        <fullName evidence="2">AMIN domain-containing protein</fullName>
    </recommendedName>
</protein>
<reference evidence="3 4" key="1">
    <citation type="journal article" date="2011" name="Appl. Environ. Microbiol.">
        <title>Contribution of a Sodium Ion Gradient to Energy Conservation during Fermentation in the Cyanobacterium Arthrospira (Spirulina) maxima CS-328.</title>
        <authorList>
            <person name="Carrieri D."/>
            <person name="Ananyev G."/>
            <person name="Lenz O."/>
            <person name="Bryant D.A."/>
            <person name="Dismukes G.C."/>
        </authorList>
    </citation>
    <scope>NUCLEOTIDE SEQUENCE [LARGE SCALE GENOMIC DNA]</scope>
    <source>
        <strain evidence="3 4">CS-328</strain>
    </source>
</reference>
<dbReference type="EMBL" id="ABYK01000039">
    <property type="protein sequence ID" value="EDZ93057.1"/>
    <property type="molecule type" value="Genomic_DNA"/>
</dbReference>
<accession>B5W5Z7</accession>
<keyword evidence="4" id="KW-1185">Reference proteome</keyword>
<dbReference type="AlphaFoldDB" id="B5W5Z7"/>
<evidence type="ECO:0000259" key="2">
    <source>
        <dbReference type="Pfam" id="PF11741"/>
    </source>
</evidence>
<dbReference type="InterPro" id="IPR021731">
    <property type="entry name" value="AMIN_dom"/>
</dbReference>
<evidence type="ECO:0000256" key="1">
    <source>
        <dbReference type="SAM" id="MobiDB-lite"/>
    </source>
</evidence>
<comment type="caution">
    <text evidence="3">The sequence shown here is derived from an EMBL/GenBank/DDBJ whole genome shotgun (WGS) entry which is preliminary data.</text>
</comment>
<sequence length="458" mass="49333">MQNKYRPFPVSLGFSSAAPTQPLPTGKLTRRRFPSLFKLGLTTAIATLIVGTEAIVNTVLAVTVPQWTLNPNNGTVQVQLPEGVRPRLAVVQQPSRIIIDLPDTDLGVNVTELYESGLVRRVSVSQLEPTVARMTIDFAPGFILDDREIQLRRVGVENQWVLRPVLLARRQPPAENNLTTTPITQSPTSANISPQLTPQPRPISALPNPQPQPFPDVEFLRVPLNRPTQTSLVRPEPLAQQVGTQILPMSNTTAAIPFGQPLPTELPPPSQGFRPVPEPQRPDRRILLPVGTTVTLQYPGIDDVRLKSQFNRQDVLLLQGGIVDAAGNFVVPPDTPVVGRFETTNQGTRFVAQAINLEGRSIPFVAESTWIPGARPIKPENVAIGSGVGGLGGLLVSGFDGLGFLAGAVGGAVVGAISSPQQHILEPGQVVQVRLVQELAQNDFLLGITPALPTSPRF</sequence>
<evidence type="ECO:0000313" key="4">
    <source>
        <dbReference type="Proteomes" id="UP000004061"/>
    </source>
</evidence>
<name>B5W5Z7_LIMMA</name>
<feature type="domain" description="AMIN" evidence="2">
    <location>
        <begin position="67"/>
        <end position="155"/>
    </location>
</feature>
<organism evidence="3 4">
    <name type="scientific">Limnospira maxima CS-328</name>
    <dbReference type="NCBI Taxonomy" id="513049"/>
    <lineage>
        <taxon>Bacteria</taxon>
        <taxon>Bacillati</taxon>
        <taxon>Cyanobacteriota</taxon>
        <taxon>Cyanophyceae</taxon>
        <taxon>Oscillatoriophycideae</taxon>
        <taxon>Oscillatoriales</taxon>
        <taxon>Sirenicapillariaceae</taxon>
        <taxon>Limnospira</taxon>
    </lineage>
</organism>
<dbReference type="Gene3D" id="2.60.40.3500">
    <property type="match status" value="1"/>
</dbReference>
<evidence type="ECO:0000313" key="3">
    <source>
        <dbReference type="EMBL" id="EDZ93057.1"/>
    </source>
</evidence>